<evidence type="ECO:0000313" key="3">
    <source>
        <dbReference type="EMBL" id="KDQ22937.1"/>
    </source>
</evidence>
<protein>
    <recommendedName>
        <fullName evidence="2">T6SS Phospholipase effector Tle1-like catalytic domain-containing protein</fullName>
    </recommendedName>
</protein>
<dbReference type="PANTHER" id="PTHR33840:SF1">
    <property type="entry name" value="TLE1 PHOSPHOLIPASE DOMAIN-CONTAINING PROTEIN"/>
    <property type="match status" value="1"/>
</dbReference>
<dbReference type="VEuPathDB" id="FungiDB:PLEOSDRAFT_36614"/>
<evidence type="ECO:0000256" key="1">
    <source>
        <dbReference type="SAM" id="MobiDB-lite"/>
    </source>
</evidence>
<reference evidence="4" key="1">
    <citation type="journal article" date="2014" name="Proc. Natl. Acad. Sci. U.S.A.">
        <title>Extensive sampling of basidiomycete genomes demonstrates inadequacy of the white-rot/brown-rot paradigm for wood decay fungi.</title>
        <authorList>
            <person name="Riley R."/>
            <person name="Salamov A.A."/>
            <person name="Brown D.W."/>
            <person name="Nagy L.G."/>
            <person name="Floudas D."/>
            <person name="Held B.W."/>
            <person name="Levasseur A."/>
            <person name="Lombard V."/>
            <person name="Morin E."/>
            <person name="Otillar R."/>
            <person name="Lindquist E.A."/>
            <person name="Sun H."/>
            <person name="LaButti K.M."/>
            <person name="Schmutz J."/>
            <person name="Jabbour D."/>
            <person name="Luo H."/>
            <person name="Baker S.E."/>
            <person name="Pisabarro A.G."/>
            <person name="Walton J.D."/>
            <person name="Blanchette R.A."/>
            <person name="Henrissat B."/>
            <person name="Martin F."/>
            <person name="Cullen D."/>
            <person name="Hibbett D.S."/>
            <person name="Grigoriev I.V."/>
        </authorList>
    </citation>
    <scope>NUCLEOTIDE SEQUENCE [LARGE SCALE GENOMIC DNA]</scope>
    <source>
        <strain evidence="4">PC15</strain>
    </source>
</reference>
<name>A0A067NFQ1_PLEO1</name>
<feature type="compositionally biased region" description="Polar residues" evidence="1">
    <location>
        <begin position="223"/>
        <end position="232"/>
    </location>
</feature>
<dbReference type="Proteomes" id="UP000027073">
    <property type="component" value="Unassembled WGS sequence"/>
</dbReference>
<evidence type="ECO:0000259" key="2">
    <source>
        <dbReference type="Pfam" id="PF09994"/>
    </source>
</evidence>
<feature type="non-terminal residue" evidence="3">
    <location>
        <position position="1"/>
    </location>
</feature>
<gene>
    <name evidence="3" type="ORF">PLEOSDRAFT_36614</name>
</gene>
<sequence>LARNFERTLLEAYAWLCTTYIPGDRIFLFGFSRGAYGVRIIADMIERTYMCTRGTRSADLKHAMELKCKIVKSDLSHAEVKVHFVGVWDTTSFGVVGFGSGAPETVKGMKHICHIRHALALDEKRVSYRQASAAESDLPEGTEKKYSGGNIKEVWFEGSHSDFKLNLGSRRFSPALRWMLYEALKHGLRLHPFSGECASFRATQSPRTGMWQPLRTLPLPRPSNANGKSRRQ</sequence>
<feature type="region of interest" description="Disordered" evidence="1">
    <location>
        <begin position="209"/>
        <end position="232"/>
    </location>
</feature>
<dbReference type="STRING" id="1137138.A0A067NFQ1"/>
<dbReference type="HOGENOM" id="CLU_005049_5_1_1"/>
<evidence type="ECO:0000313" key="4">
    <source>
        <dbReference type="Proteomes" id="UP000027073"/>
    </source>
</evidence>
<organism evidence="3 4">
    <name type="scientific">Pleurotus ostreatus (strain PC15)</name>
    <name type="common">Oyster mushroom</name>
    <dbReference type="NCBI Taxonomy" id="1137138"/>
    <lineage>
        <taxon>Eukaryota</taxon>
        <taxon>Fungi</taxon>
        <taxon>Dikarya</taxon>
        <taxon>Basidiomycota</taxon>
        <taxon>Agaricomycotina</taxon>
        <taxon>Agaricomycetes</taxon>
        <taxon>Agaricomycetidae</taxon>
        <taxon>Agaricales</taxon>
        <taxon>Pleurotineae</taxon>
        <taxon>Pleurotaceae</taxon>
        <taxon>Pleurotus</taxon>
    </lineage>
</organism>
<proteinExistence type="predicted"/>
<accession>A0A067NFQ1</accession>
<feature type="domain" description="T6SS Phospholipase effector Tle1-like catalytic" evidence="2">
    <location>
        <begin position="68"/>
        <end position="180"/>
    </location>
</feature>
<dbReference type="EMBL" id="KL198014">
    <property type="protein sequence ID" value="KDQ22937.1"/>
    <property type="molecule type" value="Genomic_DNA"/>
</dbReference>
<dbReference type="InterPro" id="IPR018712">
    <property type="entry name" value="Tle1-like_cat"/>
</dbReference>
<dbReference type="PANTHER" id="PTHR33840">
    <property type="match status" value="1"/>
</dbReference>
<dbReference type="AlphaFoldDB" id="A0A067NFQ1"/>
<dbReference type="Pfam" id="PF09994">
    <property type="entry name" value="T6SS_Tle1-like_cat"/>
    <property type="match status" value="2"/>
</dbReference>
<dbReference type="InParanoid" id="A0A067NFQ1"/>
<feature type="domain" description="T6SS Phospholipase effector Tle1-like catalytic" evidence="2">
    <location>
        <begin position="2"/>
        <end position="55"/>
    </location>
</feature>